<dbReference type="PROSITE" id="PS00440">
    <property type="entry name" value="ACYLTRANSF_C_2"/>
    <property type="match status" value="1"/>
</dbReference>
<evidence type="ECO:0000259" key="6">
    <source>
        <dbReference type="Pfam" id="PF00755"/>
    </source>
</evidence>
<evidence type="ECO:0000256" key="2">
    <source>
        <dbReference type="ARBA" id="ARBA00022679"/>
    </source>
</evidence>
<dbReference type="InterPro" id="IPR023213">
    <property type="entry name" value="CAT-like_dom_sf"/>
</dbReference>
<evidence type="ECO:0000256" key="1">
    <source>
        <dbReference type="ARBA" id="ARBA00005232"/>
    </source>
</evidence>
<evidence type="ECO:0000256" key="4">
    <source>
        <dbReference type="PIRSR" id="PIRSR600542-1"/>
    </source>
</evidence>
<sequence>MSPQTTKPKSTFHYQSSLPRLPIPKLEKTLERWLISIKPFATDKELEEAKSLAQDFLKPDGLGQKLQERLINYDKTQAESWLDKFWLDNAYLVWRDPSLINVNWGTVTQDHPSKPQSPPSNFRGFTRYQIARASHLIHHLTKLHESIINEEFPITKSGKDESSAICMNQYKKVFGVTRIPEWGVDRLEASFPCFSTHIAVLVQGQIFKLNVYKILENGERIVNSIEDIEYQLTQLIYDKSITKYVDFTHVTGSHRDLWTQFRQSLIQHDPTNLKSLQSIESALFSLSLDDYVVPSNPTSQYQNAFHGTGYNRWFDKSLNFIIDASGSLGLNGEHSPIDALVPTQLLDHCASQPFNWTKDTSNEFSSESLKSDLESWKTRGLIKDIHKPQHLEFKIPENLHDLIKSGQEQINKLISNSDSKVIIYNDYGSEFIKKSAKLPVDGYLQMVQQLNYYQLFGKLASVYETASIRKFKLGRTEAIRAASQDAKNFIQFANNLLKKNSDSISAQDYQKAYNLLSKACLTHRTNTIEASNGNGVDRHLLALRLLLRKNESHQIFQHPTFINSCKWDLSTSQLFSSKNLGGTGFGAVQPQGVGENYYHRPKEFTFTVECKRDNKTLTGGIKQWEEGLIKCLKLVKNIALKGQVEKSKL</sequence>
<name>A0A137PGT3_CONC2</name>
<proteinExistence type="inferred from homology"/>
<keyword evidence="2 5" id="KW-0808">Transferase</keyword>
<dbReference type="InterPro" id="IPR042231">
    <property type="entry name" value="Cho/carn_acyl_trans_2"/>
</dbReference>
<dbReference type="EMBL" id="KQ964426">
    <property type="protein sequence ID" value="KXN74213.1"/>
    <property type="molecule type" value="Genomic_DNA"/>
</dbReference>
<dbReference type="OrthoDB" id="240216at2759"/>
<accession>A0A137PGT3</accession>
<dbReference type="GO" id="GO:0016746">
    <property type="term" value="F:acyltransferase activity"/>
    <property type="evidence" value="ECO:0007669"/>
    <property type="project" value="UniProtKB-KW"/>
</dbReference>
<dbReference type="SUPFAM" id="SSF52777">
    <property type="entry name" value="CoA-dependent acyltransferases"/>
    <property type="match status" value="2"/>
</dbReference>
<evidence type="ECO:0000256" key="3">
    <source>
        <dbReference type="ARBA" id="ARBA00023315"/>
    </source>
</evidence>
<dbReference type="Gene3D" id="3.30.559.70">
    <property type="entry name" value="Choline/Carnitine o-acyltransferase, domain 2"/>
    <property type="match status" value="1"/>
</dbReference>
<dbReference type="STRING" id="796925.A0A137PGT3"/>
<dbReference type="OMA" id="RYTCEYL"/>
<evidence type="ECO:0000313" key="7">
    <source>
        <dbReference type="EMBL" id="KXN74213.1"/>
    </source>
</evidence>
<dbReference type="Proteomes" id="UP000070444">
    <property type="component" value="Unassembled WGS sequence"/>
</dbReference>
<keyword evidence="8" id="KW-1185">Reference proteome</keyword>
<dbReference type="AlphaFoldDB" id="A0A137PGT3"/>
<evidence type="ECO:0000256" key="5">
    <source>
        <dbReference type="RuleBase" id="RU003801"/>
    </source>
</evidence>
<organism evidence="7 8">
    <name type="scientific">Conidiobolus coronatus (strain ATCC 28846 / CBS 209.66 / NRRL 28638)</name>
    <name type="common">Delacroixia coronata</name>
    <dbReference type="NCBI Taxonomy" id="796925"/>
    <lineage>
        <taxon>Eukaryota</taxon>
        <taxon>Fungi</taxon>
        <taxon>Fungi incertae sedis</taxon>
        <taxon>Zoopagomycota</taxon>
        <taxon>Entomophthoromycotina</taxon>
        <taxon>Entomophthoromycetes</taxon>
        <taxon>Entomophthorales</taxon>
        <taxon>Ancylistaceae</taxon>
        <taxon>Conidiobolus</taxon>
    </lineage>
</organism>
<feature type="domain" description="Choline/carnitine acyltransferase" evidence="6">
    <location>
        <begin position="21"/>
        <end position="615"/>
    </location>
</feature>
<dbReference type="PANTHER" id="PTHR22589">
    <property type="entry name" value="CARNITINE O-ACYLTRANSFERASE"/>
    <property type="match status" value="1"/>
</dbReference>
<protein>
    <submittedName>
        <fullName evidence="7">Acyltransferase ChoActase/COT/CPT</fullName>
    </submittedName>
</protein>
<dbReference type="Gene3D" id="3.30.559.10">
    <property type="entry name" value="Chloramphenicol acetyltransferase-like domain"/>
    <property type="match status" value="1"/>
</dbReference>
<reference evidence="7 8" key="1">
    <citation type="journal article" date="2015" name="Genome Biol. Evol.">
        <title>Phylogenomic analyses indicate that early fungi evolved digesting cell walls of algal ancestors of land plants.</title>
        <authorList>
            <person name="Chang Y."/>
            <person name="Wang S."/>
            <person name="Sekimoto S."/>
            <person name="Aerts A.L."/>
            <person name="Choi C."/>
            <person name="Clum A."/>
            <person name="LaButti K.M."/>
            <person name="Lindquist E.A."/>
            <person name="Yee Ngan C."/>
            <person name="Ohm R.A."/>
            <person name="Salamov A.A."/>
            <person name="Grigoriev I.V."/>
            <person name="Spatafora J.W."/>
            <person name="Berbee M.L."/>
        </authorList>
    </citation>
    <scope>NUCLEOTIDE SEQUENCE [LARGE SCALE GENOMIC DNA]</scope>
    <source>
        <strain evidence="7 8">NRRL 28638</strain>
    </source>
</reference>
<evidence type="ECO:0000313" key="8">
    <source>
        <dbReference type="Proteomes" id="UP000070444"/>
    </source>
</evidence>
<gene>
    <name evidence="7" type="ORF">CONCODRAFT_76961</name>
</gene>
<keyword evidence="3 5" id="KW-0012">Acyltransferase</keyword>
<dbReference type="InterPro" id="IPR000542">
    <property type="entry name" value="Carn_acyl_trans"/>
</dbReference>
<dbReference type="InterPro" id="IPR039551">
    <property type="entry name" value="Cho/carn_acyl_trans"/>
</dbReference>
<dbReference type="PANTHER" id="PTHR22589:SF107">
    <property type="entry name" value="CHOLINE_CARNITINE ACYLTRANSFERASE DOMAIN-CONTAINING PROTEIN"/>
    <property type="match status" value="1"/>
</dbReference>
<comment type="similarity">
    <text evidence="1 5">Belongs to the carnitine/choline acetyltransferase family.</text>
</comment>
<dbReference type="Pfam" id="PF00755">
    <property type="entry name" value="Carn_acyltransf"/>
    <property type="match status" value="1"/>
</dbReference>
<feature type="active site" description="Proton acceptor" evidence="4">
    <location>
        <position position="334"/>
    </location>
</feature>